<feature type="transmembrane region" description="Helical" evidence="1">
    <location>
        <begin position="77"/>
        <end position="100"/>
    </location>
</feature>
<feature type="transmembrane region" description="Helical" evidence="1">
    <location>
        <begin position="21"/>
        <end position="39"/>
    </location>
</feature>
<keyword evidence="1" id="KW-1133">Transmembrane helix</keyword>
<protein>
    <submittedName>
        <fullName evidence="2">F0F1-type ATP synthase assembly protein I</fullName>
    </submittedName>
</protein>
<evidence type="ECO:0000313" key="3">
    <source>
        <dbReference type="Proteomes" id="UP001225034"/>
    </source>
</evidence>
<keyword evidence="3" id="KW-1185">Reference proteome</keyword>
<feature type="transmembrane region" description="Helical" evidence="1">
    <location>
        <begin position="158"/>
        <end position="175"/>
    </location>
</feature>
<keyword evidence="1" id="KW-0812">Transmembrane</keyword>
<dbReference type="EMBL" id="JAUSUA010000005">
    <property type="protein sequence ID" value="MDQ0208417.1"/>
    <property type="molecule type" value="Genomic_DNA"/>
</dbReference>
<evidence type="ECO:0000256" key="1">
    <source>
        <dbReference type="SAM" id="Phobius"/>
    </source>
</evidence>
<reference evidence="2 3" key="1">
    <citation type="submission" date="2023-07" db="EMBL/GenBank/DDBJ databases">
        <title>Genomic Encyclopedia of Type Strains, Phase IV (KMG-IV): sequencing the most valuable type-strain genomes for metagenomic binning, comparative biology and taxonomic classification.</title>
        <authorList>
            <person name="Goeker M."/>
        </authorList>
    </citation>
    <scope>NUCLEOTIDE SEQUENCE [LARGE SCALE GENOMIC DNA]</scope>
    <source>
        <strain evidence="2 3">DSM 19154</strain>
    </source>
</reference>
<feature type="transmembrane region" description="Helical" evidence="1">
    <location>
        <begin position="112"/>
        <end position="133"/>
    </location>
</feature>
<feature type="transmembrane region" description="Helical" evidence="1">
    <location>
        <begin position="45"/>
        <end position="65"/>
    </location>
</feature>
<proteinExistence type="predicted"/>
<name>A0ABT9YKM2_9BACI</name>
<gene>
    <name evidence="2" type="ORF">J2S05_003228</name>
</gene>
<dbReference type="Proteomes" id="UP001225034">
    <property type="component" value="Unassembled WGS sequence"/>
</dbReference>
<organism evidence="2 3">
    <name type="scientific">Alkalicoccobacillus murimartini</name>
    <dbReference type="NCBI Taxonomy" id="171685"/>
    <lineage>
        <taxon>Bacteria</taxon>
        <taxon>Bacillati</taxon>
        <taxon>Bacillota</taxon>
        <taxon>Bacilli</taxon>
        <taxon>Bacillales</taxon>
        <taxon>Bacillaceae</taxon>
        <taxon>Alkalicoccobacillus</taxon>
    </lineage>
</organism>
<comment type="caution">
    <text evidence="2">The sequence shown here is derived from an EMBL/GenBank/DDBJ whole genome shotgun (WGS) entry which is preliminary data.</text>
</comment>
<evidence type="ECO:0000313" key="2">
    <source>
        <dbReference type="EMBL" id="MDQ0208417.1"/>
    </source>
</evidence>
<sequence length="177" mass="20248">MFPSKEQRVENRRRVKEQSHWTSFFLLATGIFMNNGFLLDRSDSVVFWNVIIGMIAGLIPLFFIWRARKSQMIRRRLATKNATTVSFSLVAILLLSFLLGSFRMDELSITRILAGLLAITYWIILGFICRFVYKQLVNNQGVSAKEDNLTKKQRKTEIGLATSVAVVGIGAYFYLVL</sequence>
<keyword evidence="1" id="KW-0472">Membrane</keyword>
<dbReference type="RefSeq" id="WP_306984461.1">
    <property type="nucleotide sequence ID" value="NZ_JAUSUA010000005.1"/>
</dbReference>
<accession>A0ABT9YKM2</accession>